<feature type="transmembrane region" description="Helical" evidence="5">
    <location>
        <begin position="130"/>
        <end position="149"/>
    </location>
</feature>
<gene>
    <name evidence="7" type="ORF">KO481_32765</name>
</gene>
<feature type="transmembrane region" description="Helical" evidence="5">
    <location>
        <begin position="20"/>
        <end position="43"/>
    </location>
</feature>
<dbReference type="InterPro" id="IPR051784">
    <property type="entry name" value="Nod_factor_ABC_transporter"/>
</dbReference>
<reference evidence="7 8" key="1">
    <citation type="submission" date="2021-06" db="EMBL/GenBank/DDBJ databases">
        <title>Actinomycetes sequencing.</title>
        <authorList>
            <person name="Shan Q."/>
        </authorList>
    </citation>
    <scope>NUCLEOTIDE SEQUENCE [LARGE SCALE GENOMIC DNA]</scope>
    <source>
        <strain evidence="7 8">NEAU-G5</strain>
    </source>
</reference>
<evidence type="ECO:0000256" key="2">
    <source>
        <dbReference type="ARBA" id="ARBA00022692"/>
    </source>
</evidence>
<evidence type="ECO:0000313" key="7">
    <source>
        <dbReference type="EMBL" id="MBU3066278.1"/>
    </source>
</evidence>
<dbReference type="PANTHER" id="PTHR43229">
    <property type="entry name" value="NODULATION PROTEIN J"/>
    <property type="match status" value="1"/>
</dbReference>
<dbReference type="EMBL" id="JAHKNI010000014">
    <property type="protein sequence ID" value="MBU3066278.1"/>
    <property type="molecule type" value="Genomic_DNA"/>
</dbReference>
<feature type="transmembrane region" description="Helical" evidence="5">
    <location>
        <begin position="236"/>
        <end position="254"/>
    </location>
</feature>
<proteinExistence type="predicted"/>
<evidence type="ECO:0000313" key="8">
    <source>
        <dbReference type="Proteomes" id="UP000733379"/>
    </source>
</evidence>
<feature type="transmembrane region" description="Helical" evidence="5">
    <location>
        <begin position="169"/>
        <end position="189"/>
    </location>
</feature>
<evidence type="ECO:0000256" key="3">
    <source>
        <dbReference type="ARBA" id="ARBA00022989"/>
    </source>
</evidence>
<dbReference type="PANTHER" id="PTHR43229:SF2">
    <property type="entry name" value="NODULATION PROTEIN J"/>
    <property type="match status" value="1"/>
</dbReference>
<feature type="transmembrane region" description="Helical" evidence="5">
    <location>
        <begin position="99"/>
        <end position="118"/>
    </location>
</feature>
<feature type="domain" description="ABC-2 type transporter transmembrane" evidence="6">
    <location>
        <begin position="57"/>
        <end position="216"/>
    </location>
</feature>
<keyword evidence="8" id="KW-1185">Reference proteome</keyword>
<sequence length="279" mass="29521">MIPTAVRCGTRRGLIELRQAFAGTAMIGQLLWPVATLVSIFVFRNRPLPGNGTLGAFILPSVLGTYVAMGMLLVIQYLAVERDDGTLLRAKLIPGGIQGYLIGKMVTVSATVGVYLVIVAGPGLPLVHGLAVGSVGAWLTLAWVVPLGLLATQPIGAMLGSLVSGPRAVGYVSAVVMGMIAISGIFYPVTAMPRWLQWVAQVFPVYWLGLGMRSALLPHDALAAELGHSWRHVETAAVLGVWAVAGMVSAPAVLRRMARRESGSALAVRRERALRQAGR</sequence>
<keyword evidence="4 5" id="KW-0472">Membrane</keyword>
<accession>A0ABS6B821</accession>
<keyword evidence="3 5" id="KW-1133">Transmembrane helix</keyword>
<evidence type="ECO:0000256" key="5">
    <source>
        <dbReference type="SAM" id="Phobius"/>
    </source>
</evidence>
<dbReference type="Proteomes" id="UP000733379">
    <property type="component" value="Unassembled WGS sequence"/>
</dbReference>
<dbReference type="InterPro" id="IPR013525">
    <property type="entry name" value="ABC2_TM"/>
</dbReference>
<protein>
    <submittedName>
        <fullName evidence="7">ABC transporter permease</fullName>
    </submittedName>
</protein>
<evidence type="ECO:0000256" key="4">
    <source>
        <dbReference type="ARBA" id="ARBA00023136"/>
    </source>
</evidence>
<evidence type="ECO:0000256" key="1">
    <source>
        <dbReference type="ARBA" id="ARBA00004141"/>
    </source>
</evidence>
<dbReference type="RefSeq" id="WP_215922369.1">
    <property type="nucleotide sequence ID" value="NZ_JAHKNI010000014.1"/>
</dbReference>
<comment type="subcellular location">
    <subcellularLocation>
        <location evidence="1">Membrane</location>
        <topology evidence="1">Multi-pass membrane protein</topology>
    </subcellularLocation>
</comment>
<keyword evidence="2 5" id="KW-0812">Transmembrane</keyword>
<name>A0ABS6B821_9NOCA</name>
<organism evidence="7 8">
    <name type="scientific">Nocardia albiluteola</name>
    <dbReference type="NCBI Taxonomy" id="2842303"/>
    <lineage>
        <taxon>Bacteria</taxon>
        <taxon>Bacillati</taxon>
        <taxon>Actinomycetota</taxon>
        <taxon>Actinomycetes</taxon>
        <taxon>Mycobacteriales</taxon>
        <taxon>Nocardiaceae</taxon>
        <taxon>Nocardia</taxon>
    </lineage>
</organism>
<feature type="transmembrane region" description="Helical" evidence="5">
    <location>
        <begin position="196"/>
        <end position="216"/>
    </location>
</feature>
<feature type="transmembrane region" description="Helical" evidence="5">
    <location>
        <begin position="55"/>
        <end position="79"/>
    </location>
</feature>
<evidence type="ECO:0000259" key="6">
    <source>
        <dbReference type="Pfam" id="PF12698"/>
    </source>
</evidence>
<comment type="caution">
    <text evidence="7">The sequence shown here is derived from an EMBL/GenBank/DDBJ whole genome shotgun (WGS) entry which is preliminary data.</text>
</comment>
<dbReference type="Pfam" id="PF12698">
    <property type="entry name" value="ABC2_membrane_3"/>
    <property type="match status" value="1"/>
</dbReference>